<comment type="similarity">
    <text evidence="1">Belongs to the DNA mismatch repair MutL/HexB family.</text>
</comment>
<keyword evidence="6" id="KW-1185">Reference proteome</keyword>
<dbReference type="InterPro" id="IPR013507">
    <property type="entry name" value="DNA_mismatch_S5_2-like"/>
</dbReference>
<dbReference type="GO" id="GO:0061982">
    <property type="term" value="P:meiosis I cell cycle process"/>
    <property type="evidence" value="ECO:0007669"/>
    <property type="project" value="UniProtKB-ARBA"/>
</dbReference>
<accession>A0A9W9C473</accession>
<protein>
    <recommendedName>
        <fullName evidence="4">DNA mismatch repair protein S5 domain-containing protein</fullName>
    </recommendedName>
</protein>
<dbReference type="OrthoDB" id="10263226at2759"/>
<dbReference type="AlphaFoldDB" id="A0A9W9C473"/>
<proteinExistence type="inferred from homology"/>
<dbReference type="Proteomes" id="UP001140562">
    <property type="component" value="Unassembled WGS sequence"/>
</dbReference>
<evidence type="ECO:0000256" key="3">
    <source>
        <dbReference type="SAM" id="MobiDB-lite"/>
    </source>
</evidence>
<feature type="compositionally biased region" description="Low complexity" evidence="3">
    <location>
        <begin position="456"/>
        <end position="473"/>
    </location>
</feature>
<sequence>MADDAEDSAPKGIAALPPTTVRQIGSHQLLTDPSSVVKELIDNALDARAKSIYVDIAANTIDSIQVKDDGHGIPNEDRALACRRYCTSKIRDFHDLKEVGGKWLGFRGEALASIADRNGELATTECDSHPVGTTVKVTKLLETAKVRKGLAIKGAAKCLAKIRRLLQAYALARPAVRFRLHILKAKNNKGDFVYAPKANANVEDAALRIVGKECALQCDWTALELDRFEVRAFMPKPTAVGSKIANYGAFIAIDSRPVACARGTLKKIAVAVRDRLRKANVALANIRDPFFCLNIICPVDSYDPNIEPAKDDVIFGDESFVLTMVDRLLVSYYPENMNAADPDEDLEDVAITQPNRTPEILESPSRPQNPFLIYEDIPGEGRKVSDSAAPSQPPRWSSSMYGIDEEDLEFLQENVADMPEEEDGRRDAAISNPRTIARMNAPIKPKKLVSNGQLLSPAKSSSSVSTAPHSPTPVATPRHRLFEPLTPQTPSQANAVSSQLDDELQQSIRRLPGPTSIDCSAVIPRSGPRIQRTLGLPSFEERMFSSMVQPAPQASTGESSFEGPEPPRHGGLNRTKSSTVPLNFIPHGFEIHNLTLNIRTSVSSIAQQARKLDGSANTIEWGYSSTEAFDTFRTPTNERKIMQWVIKIDNLLAEVFERRDVEIRGALHEGIQRFLDMRKSYDELAIERAIVHIDEIPGPTGKHGSRACDVPGPGSGLPSHSLTSDEADTSVRTRATSSDAVAGLKGDVAGGNAVVDTNDFDGDFDFEQFVDLGGDAAEQDSLEQVVKTEGDFGDGVDDEMLMDL</sequence>
<dbReference type="Pfam" id="PF01119">
    <property type="entry name" value="DNA_mis_repair"/>
    <property type="match status" value="1"/>
</dbReference>
<evidence type="ECO:0000313" key="5">
    <source>
        <dbReference type="EMBL" id="KAJ4343232.1"/>
    </source>
</evidence>
<dbReference type="GO" id="GO:0140664">
    <property type="term" value="F:ATP-dependent DNA damage sensor activity"/>
    <property type="evidence" value="ECO:0007669"/>
    <property type="project" value="InterPro"/>
</dbReference>
<dbReference type="SUPFAM" id="SSF55874">
    <property type="entry name" value="ATPase domain of HSP90 chaperone/DNA topoisomerase II/histidine kinase"/>
    <property type="match status" value="1"/>
</dbReference>
<name>A0A9W9C473_9PLEO</name>
<dbReference type="SUPFAM" id="SSF54211">
    <property type="entry name" value="Ribosomal protein S5 domain 2-like"/>
    <property type="match status" value="1"/>
</dbReference>
<feature type="region of interest" description="Disordered" evidence="3">
    <location>
        <begin position="454"/>
        <end position="493"/>
    </location>
</feature>
<dbReference type="GO" id="GO:0006298">
    <property type="term" value="P:mismatch repair"/>
    <property type="evidence" value="ECO:0007669"/>
    <property type="project" value="InterPro"/>
</dbReference>
<dbReference type="SMART" id="SM01340">
    <property type="entry name" value="DNA_mis_repair"/>
    <property type="match status" value="1"/>
</dbReference>
<dbReference type="GO" id="GO:0005524">
    <property type="term" value="F:ATP binding"/>
    <property type="evidence" value="ECO:0007669"/>
    <property type="project" value="InterPro"/>
</dbReference>
<feature type="compositionally biased region" description="Polar residues" evidence="3">
    <location>
        <begin position="718"/>
        <end position="728"/>
    </location>
</feature>
<evidence type="ECO:0000313" key="6">
    <source>
        <dbReference type="Proteomes" id="UP001140562"/>
    </source>
</evidence>
<dbReference type="EMBL" id="JAPEUV010000003">
    <property type="protein sequence ID" value="KAJ4343232.1"/>
    <property type="molecule type" value="Genomic_DNA"/>
</dbReference>
<gene>
    <name evidence="5" type="ORF">N0V87_000454</name>
</gene>
<feature type="region of interest" description="Disordered" evidence="3">
    <location>
        <begin position="548"/>
        <end position="577"/>
    </location>
</feature>
<feature type="compositionally biased region" description="Polar residues" evidence="3">
    <location>
        <begin position="548"/>
        <end position="559"/>
    </location>
</feature>
<comment type="caution">
    <text evidence="5">The sequence shown here is derived from an EMBL/GenBank/DDBJ whole genome shotgun (WGS) entry which is preliminary data.</text>
</comment>
<dbReference type="PANTHER" id="PTHR10073">
    <property type="entry name" value="DNA MISMATCH REPAIR PROTEIN MLH, PMS, MUTL"/>
    <property type="match status" value="1"/>
</dbReference>
<dbReference type="InterPro" id="IPR020568">
    <property type="entry name" value="Ribosomal_Su5_D2-typ_SF"/>
</dbReference>
<dbReference type="InterPro" id="IPR014721">
    <property type="entry name" value="Ribsml_uS5_D2-typ_fold_subgr"/>
</dbReference>
<feature type="region of interest" description="Disordered" evidence="3">
    <location>
        <begin position="697"/>
        <end position="728"/>
    </location>
</feature>
<evidence type="ECO:0000256" key="2">
    <source>
        <dbReference type="ARBA" id="ARBA00022763"/>
    </source>
</evidence>
<dbReference type="PANTHER" id="PTHR10073:SF41">
    <property type="entry name" value="MISMATCH REPAIR PROTEIN, PUTATIVE (AFU_ORTHOLOGUE AFUA_8G05820)-RELATED"/>
    <property type="match status" value="1"/>
</dbReference>
<organism evidence="5 6">
    <name type="scientific">Didymella glomerata</name>
    <dbReference type="NCBI Taxonomy" id="749621"/>
    <lineage>
        <taxon>Eukaryota</taxon>
        <taxon>Fungi</taxon>
        <taxon>Dikarya</taxon>
        <taxon>Ascomycota</taxon>
        <taxon>Pezizomycotina</taxon>
        <taxon>Dothideomycetes</taxon>
        <taxon>Pleosporomycetidae</taxon>
        <taxon>Pleosporales</taxon>
        <taxon>Pleosporineae</taxon>
        <taxon>Didymellaceae</taxon>
        <taxon>Didymella</taxon>
    </lineage>
</organism>
<dbReference type="PROSITE" id="PS00058">
    <property type="entry name" value="DNA_MISMATCH_REPAIR_1"/>
    <property type="match status" value="1"/>
</dbReference>
<dbReference type="GO" id="GO:0032389">
    <property type="term" value="C:MutLalpha complex"/>
    <property type="evidence" value="ECO:0007669"/>
    <property type="project" value="TreeGrafter"/>
</dbReference>
<keyword evidence="2" id="KW-0227">DNA damage</keyword>
<feature type="domain" description="DNA mismatch repair protein S5" evidence="4">
    <location>
        <begin position="206"/>
        <end position="334"/>
    </location>
</feature>
<dbReference type="Gene3D" id="3.30.565.10">
    <property type="entry name" value="Histidine kinase-like ATPase, C-terminal domain"/>
    <property type="match status" value="2"/>
</dbReference>
<dbReference type="GO" id="GO:0030983">
    <property type="term" value="F:mismatched DNA binding"/>
    <property type="evidence" value="ECO:0007669"/>
    <property type="project" value="InterPro"/>
</dbReference>
<evidence type="ECO:0000256" key="1">
    <source>
        <dbReference type="ARBA" id="ARBA00006082"/>
    </source>
</evidence>
<dbReference type="Pfam" id="PF13589">
    <property type="entry name" value="HATPase_c_3"/>
    <property type="match status" value="1"/>
</dbReference>
<evidence type="ECO:0000259" key="4">
    <source>
        <dbReference type="SMART" id="SM01340"/>
    </source>
</evidence>
<dbReference type="GO" id="GO:0016887">
    <property type="term" value="F:ATP hydrolysis activity"/>
    <property type="evidence" value="ECO:0007669"/>
    <property type="project" value="InterPro"/>
</dbReference>
<dbReference type="CDD" id="cd03485">
    <property type="entry name" value="MutL_Trans_hPMS_1_like"/>
    <property type="match status" value="1"/>
</dbReference>
<dbReference type="InterPro" id="IPR036890">
    <property type="entry name" value="HATPase_C_sf"/>
</dbReference>
<reference evidence="5" key="1">
    <citation type="submission" date="2022-10" db="EMBL/GenBank/DDBJ databases">
        <title>Tapping the CABI collections for fungal endophytes: first genome assemblies for Collariella, Neodidymelliopsis, Ascochyta clinopodiicola, Didymella pomorum, Didymosphaeria variabile, Neocosmospora piperis and Neocucurbitaria cava.</title>
        <authorList>
            <person name="Hill R."/>
        </authorList>
    </citation>
    <scope>NUCLEOTIDE SEQUENCE</scope>
    <source>
        <strain evidence="5">IMI 360193</strain>
    </source>
</reference>
<dbReference type="Gene3D" id="3.30.230.10">
    <property type="match status" value="1"/>
</dbReference>
<dbReference type="InterPro" id="IPR038973">
    <property type="entry name" value="MutL/Mlh/Pms-like"/>
</dbReference>
<dbReference type="InterPro" id="IPR014762">
    <property type="entry name" value="DNA_mismatch_repair_CS"/>
</dbReference>